<dbReference type="CDD" id="cd11051">
    <property type="entry name" value="CYP59-like"/>
    <property type="match status" value="1"/>
</dbReference>
<feature type="transmembrane region" description="Helical" evidence="1">
    <location>
        <begin position="6"/>
        <end position="24"/>
    </location>
</feature>
<accession>A0ABR3PHV0</accession>
<evidence type="ECO:0000256" key="1">
    <source>
        <dbReference type="SAM" id="Phobius"/>
    </source>
</evidence>
<dbReference type="InterPro" id="IPR002401">
    <property type="entry name" value="Cyt_P450_E_grp-I"/>
</dbReference>
<dbReference type="InterPro" id="IPR001128">
    <property type="entry name" value="Cyt_P450"/>
</dbReference>
<keyword evidence="1" id="KW-1133">Transmembrane helix</keyword>
<dbReference type="InterPro" id="IPR050121">
    <property type="entry name" value="Cytochrome_P450_monoxygenase"/>
</dbReference>
<protein>
    <recommendedName>
        <fullName evidence="4">Cytochrome P450</fullName>
    </recommendedName>
</protein>
<sequence>MLHVYPLAAAAVPLFIWAGYSYLYKLRFKQYEHLPRTPPSLIWGHLATIGDFYKKGDVRRHIDYVFRQIGQSIGCPPIVILDMRPFFYVMCLVFSHDVAEQISRSSKEFPYSTPKSPTMGALTPIIGPHSIISSQGEKWKSLRKRYNAGFAPSHLMTLLPRIVDKTQLFLRNLDALAKSRQEFSMEPLCTNLTFDIIGAVVMDVELDAQLPKAQQSELVKLYRQLVDTYTIAGAEGFVFFNPLNYFRRMRLSKVVDRALKLLIREKFAAASTVARDRKTRSVLTLSLQDTQDLDDLALSQTADQLKSFLFAGHDTTSILLQWMFYELSRTPSALAKLRAEHDEVFGSDTDAAAVAEMLRSRGDELIPRMAYTSAVIKEALRLYPPAATARLVSRGGGFFVKLPDGGKACLDGMVLYNMHFAIQRDEGVFGPTADVFMPERWLGDVDTSADAAENPVNEQSTGSGKAIPPSSWRAFERGPRNCIGQELANLEARVILSLVVRRYDFHKTGAGQIKRNADGSAILDDATQQYEIESPMFNTRQITSKPYDGMMMKVSVRT</sequence>
<dbReference type="GeneID" id="95981000"/>
<dbReference type="PANTHER" id="PTHR24305">
    <property type="entry name" value="CYTOCHROME P450"/>
    <property type="match status" value="1"/>
</dbReference>
<dbReference type="SUPFAM" id="SSF48264">
    <property type="entry name" value="Cytochrome P450"/>
    <property type="match status" value="1"/>
</dbReference>
<dbReference type="Proteomes" id="UP001562354">
    <property type="component" value="Unassembled WGS sequence"/>
</dbReference>
<dbReference type="PRINTS" id="PR00385">
    <property type="entry name" value="P450"/>
</dbReference>
<keyword evidence="1" id="KW-0472">Membrane</keyword>
<keyword evidence="1" id="KW-0812">Transmembrane</keyword>
<name>A0ABR3PHV0_9PEZI</name>
<evidence type="ECO:0000313" key="2">
    <source>
        <dbReference type="EMBL" id="KAL1305714.1"/>
    </source>
</evidence>
<dbReference type="EMBL" id="JBFMKM010000006">
    <property type="protein sequence ID" value="KAL1305714.1"/>
    <property type="molecule type" value="Genomic_DNA"/>
</dbReference>
<dbReference type="PRINTS" id="PR00463">
    <property type="entry name" value="EP450I"/>
</dbReference>
<proteinExistence type="predicted"/>
<dbReference type="Gene3D" id="1.10.630.10">
    <property type="entry name" value="Cytochrome P450"/>
    <property type="match status" value="1"/>
</dbReference>
<dbReference type="PANTHER" id="PTHR24305:SF222">
    <property type="entry name" value="CYTOCHROME P450 MONOOXYGENASE STCS"/>
    <property type="match status" value="1"/>
</dbReference>
<comment type="caution">
    <text evidence="2">The sequence shown here is derived from an EMBL/GenBank/DDBJ whole genome shotgun (WGS) entry which is preliminary data.</text>
</comment>
<keyword evidence="3" id="KW-1185">Reference proteome</keyword>
<evidence type="ECO:0000313" key="3">
    <source>
        <dbReference type="Proteomes" id="UP001562354"/>
    </source>
</evidence>
<evidence type="ECO:0008006" key="4">
    <source>
        <dbReference type="Google" id="ProtNLM"/>
    </source>
</evidence>
<dbReference type="RefSeq" id="XP_069201987.1">
    <property type="nucleotide sequence ID" value="XM_069347381.1"/>
</dbReference>
<dbReference type="Pfam" id="PF00067">
    <property type="entry name" value="p450"/>
    <property type="match status" value="1"/>
</dbReference>
<gene>
    <name evidence="2" type="ORF">AAFC00_007301</name>
</gene>
<organism evidence="2 3">
    <name type="scientific">Neodothiora populina</name>
    <dbReference type="NCBI Taxonomy" id="2781224"/>
    <lineage>
        <taxon>Eukaryota</taxon>
        <taxon>Fungi</taxon>
        <taxon>Dikarya</taxon>
        <taxon>Ascomycota</taxon>
        <taxon>Pezizomycotina</taxon>
        <taxon>Dothideomycetes</taxon>
        <taxon>Dothideomycetidae</taxon>
        <taxon>Dothideales</taxon>
        <taxon>Dothioraceae</taxon>
        <taxon>Neodothiora</taxon>
    </lineage>
</organism>
<dbReference type="InterPro" id="IPR036396">
    <property type="entry name" value="Cyt_P450_sf"/>
</dbReference>
<reference evidence="2 3" key="1">
    <citation type="submission" date="2024-07" db="EMBL/GenBank/DDBJ databases">
        <title>Draft sequence of the Neodothiora populina.</title>
        <authorList>
            <person name="Drown D.D."/>
            <person name="Schuette U.S."/>
            <person name="Buechlein A.B."/>
            <person name="Rusch D.R."/>
            <person name="Winton L.W."/>
            <person name="Adams G.A."/>
        </authorList>
    </citation>
    <scope>NUCLEOTIDE SEQUENCE [LARGE SCALE GENOMIC DNA]</scope>
    <source>
        <strain evidence="2 3">CPC 39397</strain>
    </source>
</reference>